<keyword evidence="1" id="KW-0677">Repeat</keyword>
<accession>A0A023EBA3</accession>
<dbReference type="FunFam" id="1.10.10.10:FF:000322">
    <property type="entry name" value="Probable disease resistance protein At1g63360"/>
    <property type="match status" value="1"/>
</dbReference>
<dbReference type="AlphaFoldDB" id="A0A023EBA3"/>
<dbReference type="GO" id="GO:0098542">
    <property type="term" value="P:defense response to other organism"/>
    <property type="evidence" value="ECO:0007669"/>
    <property type="project" value="TreeGrafter"/>
</dbReference>
<protein>
    <submittedName>
        <fullName evidence="6">Disease resistance protein RPM1</fullName>
    </submittedName>
</protein>
<dbReference type="PANTHER" id="PTHR23155:SF1205">
    <property type="entry name" value="DISEASE RESISTANCE PROTEIN RPM1"/>
    <property type="match status" value="1"/>
</dbReference>
<dbReference type="InterPro" id="IPR044974">
    <property type="entry name" value="Disease_R_plants"/>
</dbReference>
<evidence type="ECO:0000256" key="2">
    <source>
        <dbReference type="ARBA" id="ARBA00022821"/>
    </source>
</evidence>
<evidence type="ECO:0000313" key="6">
    <source>
        <dbReference type="EMBL" id="JAC06708.1"/>
    </source>
</evidence>
<dbReference type="Pfam" id="PF23598">
    <property type="entry name" value="LRR_14"/>
    <property type="match status" value="1"/>
</dbReference>
<reference evidence="6" key="1">
    <citation type="journal article" date="2014" name="PLoS ONE">
        <title>Identification of Internal Reference Genes for Gene Expression Normalization between the Two Sexes in Dioecious White Campion.</title>
        <authorList>
            <person name="Zemp N."/>
            <person name="Minder A."/>
            <person name="Widmer A."/>
        </authorList>
    </citation>
    <scope>NUCLEOTIDE SEQUENCE</scope>
</reference>
<dbReference type="PRINTS" id="PR00364">
    <property type="entry name" value="DISEASERSIST"/>
</dbReference>
<organism evidence="6">
    <name type="scientific">Silene latifolia</name>
    <name type="common">White campion</name>
    <name type="synonym">Bladder campion</name>
    <dbReference type="NCBI Taxonomy" id="37657"/>
    <lineage>
        <taxon>Eukaryota</taxon>
        <taxon>Viridiplantae</taxon>
        <taxon>Streptophyta</taxon>
        <taxon>Embryophyta</taxon>
        <taxon>Tracheophyta</taxon>
        <taxon>Spermatophyta</taxon>
        <taxon>Magnoliopsida</taxon>
        <taxon>eudicotyledons</taxon>
        <taxon>Gunneridae</taxon>
        <taxon>Pentapetalae</taxon>
        <taxon>Caryophyllales</taxon>
        <taxon>Caryophyllaceae</taxon>
        <taxon>Sileneae</taxon>
        <taxon>Silene</taxon>
        <taxon>Silene subgen. Behenantha</taxon>
        <taxon>Silene sect. Melandrium</taxon>
    </lineage>
</organism>
<dbReference type="SUPFAM" id="SSF52058">
    <property type="entry name" value="L domain-like"/>
    <property type="match status" value="1"/>
</dbReference>
<dbReference type="Gene3D" id="3.40.50.300">
    <property type="entry name" value="P-loop containing nucleotide triphosphate hydrolases"/>
    <property type="match status" value="1"/>
</dbReference>
<feature type="non-terminal residue" evidence="6">
    <location>
        <position position="1"/>
    </location>
</feature>
<evidence type="ECO:0000259" key="4">
    <source>
        <dbReference type="Pfam" id="PF23559"/>
    </source>
</evidence>
<feature type="non-terminal residue" evidence="6">
    <location>
        <position position="826"/>
    </location>
</feature>
<dbReference type="Pfam" id="PF23559">
    <property type="entry name" value="WHD_DRP"/>
    <property type="match status" value="1"/>
</dbReference>
<evidence type="ECO:0000259" key="3">
    <source>
        <dbReference type="Pfam" id="PF00931"/>
    </source>
</evidence>
<dbReference type="Gene3D" id="1.10.10.10">
    <property type="entry name" value="Winged helix-like DNA-binding domain superfamily/Winged helix DNA-binding domain"/>
    <property type="match status" value="1"/>
</dbReference>
<dbReference type="EMBL" id="GARX01000009">
    <property type="protein sequence ID" value="JAC06708.1"/>
    <property type="molecule type" value="mRNA"/>
</dbReference>
<dbReference type="InterPro" id="IPR055414">
    <property type="entry name" value="LRR_R13L4/SHOC2-like"/>
</dbReference>
<dbReference type="SUPFAM" id="SSF52540">
    <property type="entry name" value="P-loop containing nucleoside triphosphate hydrolases"/>
    <property type="match status" value="1"/>
</dbReference>
<dbReference type="InterPro" id="IPR042197">
    <property type="entry name" value="Apaf_helical"/>
</dbReference>
<keyword evidence="2" id="KW-0611">Plant defense</keyword>
<dbReference type="Gene3D" id="3.80.10.10">
    <property type="entry name" value="Ribonuclease Inhibitor"/>
    <property type="match status" value="1"/>
</dbReference>
<evidence type="ECO:0000256" key="1">
    <source>
        <dbReference type="ARBA" id="ARBA00022737"/>
    </source>
</evidence>
<feature type="domain" description="NB-ARC" evidence="3">
    <location>
        <begin position="80"/>
        <end position="244"/>
    </location>
</feature>
<dbReference type="InterPro" id="IPR058922">
    <property type="entry name" value="WHD_DRP"/>
</dbReference>
<name>A0A023EBA3_SILLA</name>
<proteinExistence type="evidence at transcript level"/>
<dbReference type="Gene3D" id="1.10.8.430">
    <property type="entry name" value="Helical domain of apoptotic protease-activating factors"/>
    <property type="match status" value="1"/>
</dbReference>
<dbReference type="InterPro" id="IPR032675">
    <property type="entry name" value="LRR_dom_sf"/>
</dbReference>
<dbReference type="GO" id="GO:0043531">
    <property type="term" value="F:ADP binding"/>
    <property type="evidence" value="ECO:0007669"/>
    <property type="project" value="InterPro"/>
</dbReference>
<evidence type="ECO:0000259" key="5">
    <source>
        <dbReference type="Pfam" id="PF23598"/>
    </source>
</evidence>
<dbReference type="InterPro" id="IPR002182">
    <property type="entry name" value="NB-ARC"/>
</dbReference>
<feature type="domain" description="Disease resistance protein winged helix" evidence="4">
    <location>
        <begin position="332"/>
        <end position="405"/>
    </location>
</feature>
<dbReference type="Pfam" id="PF00931">
    <property type="entry name" value="NB-ARC"/>
    <property type="match status" value="1"/>
</dbReference>
<sequence length="826" mass="93844">CHRTVSAVLEDATRITAGGDRLRFISDNGTQRGECSNNQARLSRSLNQCTTMTAGYEVVEDEIAKKEIIGLLGFQNVDGRPSTVAVVGMRGLGKTTVIQSVFFDNTTRSRYTLRAWIPVSECRQEDAILKRMIVQFSTATNKLHSKTTVNNMDEGSLQHLLQKYIQEKRYMVVFDHVQEGDIELTKNIKALLDTNKKNSKILITTRYENVAHAWLNGLRKGLYKLKHLPENKAWELFCKTAFHGPAINCPSRLRDLARGIVEKCGGLPPVITSVGNLLSNRPDDLNEWSKVNHSLGFYLDSNHQLSGIYRAFMQSYYDLPFKLRPCFLYLGLFPEGYPIARMRLLRLWIAEGFIRECRGSLTLEEVAGEYLNDLINMSMVEVKSRDPSGRVKTLGVVTKFLHEMILSKLHELSFCKILSEKGSFGKPTSRRLSIYKKHECHALELDNIAKNPSSIRSLFLQDVEEPIMVKVFDKTFLENINLLKVLDLLNAPVDSIPKEVGTLLNLCYLSLRGTRVSKIPKTIGKLEKLQTLDLKQTSISELPKELNQLHNLRHLLGYYFKYDISFDAHCMKTNGVKIPEGLLGRCLQLQKLAFLDLNASHRNWAMELGYLTQLRKLGITGLKSNDGLAVCSVIDGLNHLQAFSVFTKDKTECIDLRNVRSPPQMLKRLYLSGPLPLFPTWISRLQNLVKIRLRWSKLSVDPLESLQLLPNLVELQLLEAFIGEDLVIGNHGFQKLKVLHLLDLHPLKFLYISEGGLPLLDELSIGESENLEVPSTIKYLSTLTTLNFYNMSSRFTDRILPGQFHHIPTVLFHNKDSEGSWQTYTL</sequence>
<dbReference type="InterPro" id="IPR036388">
    <property type="entry name" value="WH-like_DNA-bd_sf"/>
</dbReference>
<dbReference type="PANTHER" id="PTHR23155">
    <property type="entry name" value="DISEASE RESISTANCE PROTEIN RP"/>
    <property type="match status" value="1"/>
</dbReference>
<dbReference type="InterPro" id="IPR027417">
    <property type="entry name" value="P-loop_NTPase"/>
</dbReference>
<feature type="domain" description="Disease resistance R13L4/SHOC-2-like LRR" evidence="5">
    <location>
        <begin position="475"/>
        <end position="766"/>
    </location>
</feature>